<name>A0A0S2TEB0_9GAMM</name>
<evidence type="ECO:0000313" key="7">
    <source>
        <dbReference type="EMBL" id="ALP53487.1"/>
    </source>
</evidence>
<keyword evidence="3" id="KW-0813">Transport</keyword>
<comment type="similarity">
    <text evidence="2">Belongs to the bacterial secretin family.</text>
</comment>
<sequence>MNRPLPGPGHWLALLLLLGLAQHAMAEETVKIIALEHRLAAELVPTLEPFVDEQGVLTAKDNKLIIRSSLRNIGEIRELAEQLDQPLQRLLIEVRQPLAGSRAAERTTVSGQSESPEQTARIVIERHRSAGRDQAASGQRLQVLDGRSAVIKSGQLVPMAKRQLRDGQAETVIEHQDVSSGFRVTPHLTGDDRVMLQIAPFSATLDSGGGGVINRQQAVTTVSGKLGEWLEIGGISDSQQEQEQEQTRVYATHRRDEQQRRILIKVTRLE</sequence>
<feature type="chain" id="PRO_5006604972" description="NolW-like domain-containing protein" evidence="4">
    <location>
        <begin position="27"/>
        <end position="270"/>
    </location>
</feature>
<dbReference type="InterPro" id="IPR038591">
    <property type="entry name" value="NolW-like_sf"/>
</dbReference>
<protein>
    <recommendedName>
        <fullName evidence="9">NolW-like domain-containing protein</fullName>
    </recommendedName>
</protein>
<dbReference type="InterPro" id="IPR005644">
    <property type="entry name" value="NolW-like"/>
</dbReference>
<feature type="signal peptide" evidence="4">
    <location>
        <begin position="1"/>
        <end position="26"/>
    </location>
</feature>
<evidence type="ECO:0000256" key="2">
    <source>
        <dbReference type="RuleBase" id="RU004003"/>
    </source>
</evidence>
<dbReference type="PANTHER" id="PTHR30604:SF1">
    <property type="entry name" value="DNA UTILIZATION PROTEIN HOFQ"/>
    <property type="match status" value="1"/>
</dbReference>
<dbReference type="EMBL" id="CP013099">
    <property type="protein sequence ID" value="ALP53487.1"/>
    <property type="molecule type" value="Genomic_DNA"/>
</dbReference>
<feature type="domain" description="NolW-like" evidence="6">
    <location>
        <begin position="30"/>
        <end position="87"/>
    </location>
</feature>
<gene>
    <name evidence="7" type="ORF">Tel_10210</name>
</gene>
<reference evidence="7" key="1">
    <citation type="submission" date="2015-10" db="EMBL/GenBank/DDBJ databases">
        <title>Description of Candidatus Tenderia electrophaga gen. nov, sp. nov., an Uncultivated Electroautotroph from a Biocathode Enrichment.</title>
        <authorList>
            <person name="Eddie B.J."/>
            <person name="Malanoski A.P."/>
            <person name="Wang Z."/>
            <person name="Hall R.J."/>
            <person name="Oh S.D."/>
            <person name="Heiner C."/>
            <person name="Lin B."/>
            <person name="Strycharz-Glaven S.M."/>
        </authorList>
    </citation>
    <scope>NUCLEOTIDE SEQUENCE [LARGE SCALE GENOMIC DNA]</scope>
    <source>
        <strain evidence="7">NRL1</strain>
    </source>
</reference>
<dbReference type="KEGG" id="tee:Tel_10210"/>
<proteinExistence type="inferred from homology"/>
<dbReference type="Pfam" id="PF00263">
    <property type="entry name" value="Secretin"/>
    <property type="match status" value="1"/>
</dbReference>
<dbReference type="AlphaFoldDB" id="A0A0S2TEB0"/>
<feature type="domain" description="Type II/III secretion system secretin-like" evidence="5">
    <location>
        <begin position="131"/>
        <end position="245"/>
    </location>
</feature>
<keyword evidence="8" id="KW-1185">Reference proteome</keyword>
<dbReference type="STRING" id="1748243.Tel_10210"/>
<evidence type="ECO:0000259" key="6">
    <source>
        <dbReference type="Pfam" id="PF03958"/>
    </source>
</evidence>
<dbReference type="GO" id="GO:0009279">
    <property type="term" value="C:cell outer membrane"/>
    <property type="evidence" value="ECO:0007669"/>
    <property type="project" value="UniProtKB-SubCell"/>
</dbReference>
<dbReference type="GO" id="GO:0009306">
    <property type="term" value="P:protein secretion"/>
    <property type="evidence" value="ECO:0007669"/>
    <property type="project" value="InterPro"/>
</dbReference>
<evidence type="ECO:0000256" key="4">
    <source>
        <dbReference type="SAM" id="SignalP"/>
    </source>
</evidence>
<evidence type="ECO:0000313" key="8">
    <source>
        <dbReference type="Proteomes" id="UP000055136"/>
    </source>
</evidence>
<keyword evidence="1 4" id="KW-0732">Signal</keyword>
<organism evidence="7 8">
    <name type="scientific">Candidatus Tenderia electrophaga</name>
    <dbReference type="NCBI Taxonomy" id="1748243"/>
    <lineage>
        <taxon>Bacteria</taxon>
        <taxon>Pseudomonadati</taxon>
        <taxon>Pseudomonadota</taxon>
        <taxon>Gammaproteobacteria</taxon>
        <taxon>Candidatus Tenderiales</taxon>
        <taxon>Candidatus Tenderiaceae</taxon>
        <taxon>Candidatus Tenderia</taxon>
    </lineage>
</organism>
<evidence type="ECO:0008006" key="9">
    <source>
        <dbReference type="Google" id="ProtNLM"/>
    </source>
</evidence>
<dbReference type="InterPro" id="IPR004846">
    <property type="entry name" value="T2SS/T3SS_dom"/>
</dbReference>
<evidence type="ECO:0000256" key="1">
    <source>
        <dbReference type="ARBA" id="ARBA00022729"/>
    </source>
</evidence>
<evidence type="ECO:0000259" key="5">
    <source>
        <dbReference type="Pfam" id="PF00263"/>
    </source>
</evidence>
<accession>A0A0S2TEB0</accession>
<dbReference type="InterPro" id="IPR051808">
    <property type="entry name" value="Type_IV_pilus_biogenesis"/>
</dbReference>
<comment type="subcellular location">
    <subcellularLocation>
        <location evidence="3">Cell outer membrane</location>
    </subcellularLocation>
</comment>
<dbReference type="Proteomes" id="UP000055136">
    <property type="component" value="Chromosome"/>
</dbReference>
<dbReference type="PANTHER" id="PTHR30604">
    <property type="entry name" value="PROTEIN TRANSPORT PROTEIN HOFQ"/>
    <property type="match status" value="1"/>
</dbReference>
<dbReference type="Gene3D" id="3.30.1370.120">
    <property type="match status" value="1"/>
</dbReference>
<evidence type="ECO:0000256" key="3">
    <source>
        <dbReference type="RuleBase" id="RU004004"/>
    </source>
</evidence>
<dbReference type="Pfam" id="PF03958">
    <property type="entry name" value="Secretin_N"/>
    <property type="match status" value="1"/>
</dbReference>